<dbReference type="Pfam" id="PF13456">
    <property type="entry name" value="RVT_3"/>
    <property type="match status" value="1"/>
</dbReference>
<dbReference type="GO" id="GO:0004523">
    <property type="term" value="F:RNA-DNA hybrid ribonuclease activity"/>
    <property type="evidence" value="ECO:0007669"/>
    <property type="project" value="InterPro"/>
</dbReference>
<dbReference type="InterPro" id="IPR055475">
    <property type="entry name" value="DUF7047"/>
</dbReference>
<dbReference type="PANTHER" id="PTHR33050:SF7">
    <property type="entry name" value="RIBONUCLEASE H"/>
    <property type="match status" value="1"/>
</dbReference>
<dbReference type="InterPro" id="IPR043502">
    <property type="entry name" value="DNA/RNA_pol_sf"/>
</dbReference>
<dbReference type="AlphaFoldDB" id="A0A5S6QUG1"/>
<dbReference type="Pfam" id="PF23088">
    <property type="entry name" value="DUF7047"/>
    <property type="match status" value="1"/>
</dbReference>
<dbReference type="WBParaSite" id="TMUE_3000010774.1">
    <property type="protein sequence ID" value="TMUE_3000010774.1"/>
    <property type="gene ID" value="WBGene00301084"/>
</dbReference>
<evidence type="ECO:0000313" key="2">
    <source>
        <dbReference type="Proteomes" id="UP000046395"/>
    </source>
</evidence>
<dbReference type="InterPro" id="IPR043128">
    <property type="entry name" value="Rev_trsase/Diguanyl_cyclase"/>
</dbReference>
<dbReference type="Gene3D" id="3.30.420.10">
    <property type="entry name" value="Ribonuclease H-like superfamily/Ribonuclease H"/>
    <property type="match status" value="1"/>
</dbReference>
<feature type="domain" description="Reverse transcriptase" evidence="1">
    <location>
        <begin position="56"/>
        <end position="259"/>
    </location>
</feature>
<protein>
    <submittedName>
        <fullName evidence="3">Reverse transcriptase domain-containing protein</fullName>
    </submittedName>
</protein>
<name>A0A5S6QUG1_TRIMR</name>
<dbReference type="GO" id="GO:0003676">
    <property type="term" value="F:nucleic acid binding"/>
    <property type="evidence" value="ECO:0007669"/>
    <property type="project" value="InterPro"/>
</dbReference>
<dbReference type="SUPFAM" id="SSF56672">
    <property type="entry name" value="DNA/RNA polymerases"/>
    <property type="match status" value="1"/>
</dbReference>
<keyword evidence="2" id="KW-1185">Reference proteome</keyword>
<organism evidence="2 3">
    <name type="scientific">Trichuris muris</name>
    <name type="common">Mouse whipworm</name>
    <dbReference type="NCBI Taxonomy" id="70415"/>
    <lineage>
        <taxon>Eukaryota</taxon>
        <taxon>Metazoa</taxon>
        <taxon>Ecdysozoa</taxon>
        <taxon>Nematoda</taxon>
        <taxon>Enoplea</taxon>
        <taxon>Dorylaimia</taxon>
        <taxon>Trichinellida</taxon>
        <taxon>Trichuridae</taxon>
        <taxon>Trichuris</taxon>
    </lineage>
</organism>
<dbReference type="InterPro" id="IPR052055">
    <property type="entry name" value="Hepadnavirus_pol/RT"/>
</dbReference>
<proteinExistence type="predicted"/>
<dbReference type="InterPro" id="IPR002156">
    <property type="entry name" value="RNaseH_domain"/>
</dbReference>
<dbReference type="STRING" id="70415.A0A5S6QUG1"/>
<evidence type="ECO:0000313" key="3">
    <source>
        <dbReference type="WBParaSite" id="TMUE_3000010774.1"/>
    </source>
</evidence>
<dbReference type="PROSITE" id="PS50878">
    <property type="entry name" value="RT_POL"/>
    <property type="match status" value="1"/>
</dbReference>
<evidence type="ECO:0000259" key="1">
    <source>
        <dbReference type="PROSITE" id="PS50878"/>
    </source>
</evidence>
<dbReference type="InterPro" id="IPR000477">
    <property type="entry name" value="RT_dom"/>
</dbReference>
<reference evidence="3" key="1">
    <citation type="submission" date="2019-12" db="UniProtKB">
        <authorList>
            <consortium name="WormBaseParasite"/>
        </authorList>
    </citation>
    <scope>IDENTIFICATION</scope>
</reference>
<dbReference type="Gene3D" id="3.30.70.270">
    <property type="match status" value="1"/>
</dbReference>
<dbReference type="Gene3D" id="3.10.10.10">
    <property type="entry name" value="HIV Type 1 Reverse Transcriptase, subunit A, domain 1"/>
    <property type="match status" value="1"/>
</dbReference>
<accession>A0A5S6QUG1</accession>
<dbReference type="InterPro" id="IPR036397">
    <property type="entry name" value="RNaseH_sf"/>
</dbReference>
<dbReference type="GO" id="GO:0006259">
    <property type="term" value="P:DNA metabolic process"/>
    <property type="evidence" value="ECO:0007669"/>
    <property type="project" value="UniProtKB-ARBA"/>
</dbReference>
<dbReference type="Pfam" id="PF00078">
    <property type="entry name" value="RVT_1"/>
    <property type="match status" value="1"/>
</dbReference>
<dbReference type="PANTHER" id="PTHR33050">
    <property type="entry name" value="REVERSE TRANSCRIPTASE DOMAIN-CONTAINING PROTEIN"/>
    <property type="match status" value="1"/>
</dbReference>
<sequence>MFDSVAKAWTAAWKWANGNAPNVLQNTIKEYPPVAAAKAVYEEELGTWIRNGWVVPYNQTKLGPAKALIPLMAIFQRTKSKVRPVLDFRELNTHTDVFTANSGVCTDKLRQWRRQGTDVSMLDLRKAYLQIRVDESLWPYQTVILNGRRYCLTRLGFGLNVAPAIMKAIVDRVHSLAKDVRTGSSAYLDDIFVNESVVTAQAFGLESKALVRVRKGARVLGLQVSKEHDTLQWKRGGELSALPKKLTRRSVFSYCGELVGHYPVCSWLRVATAFVKRQVNSATSRWDEPIRDNMIREHLDELARVVTKNDPVRGRWDAPGNAAKVWVDASALALGIALEMDNDVIEDGTWLRPNDARHINMAELDAVIKGLNVALAWRMKKIELKTDSATVHRWLEDGLSGKTRLRTKAANEMLIQRRIETVLALAREYELTVTVTLVRSMDNKADSLTRVPKRWLAPMEPFREAMCCYR</sequence>
<dbReference type="Proteomes" id="UP000046395">
    <property type="component" value="Unassembled WGS sequence"/>
</dbReference>